<dbReference type="EMBL" id="JAPDHW010000009">
    <property type="protein sequence ID" value="MCW3169521.1"/>
    <property type="molecule type" value="Genomic_DNA"/>
</dbReference>
<evidence type="ECO:0000313" key="2">
    <source>
        <dbReference type="Proteomes" id="UP001163731"/>
    </source>
</evidence>
<dbReference type="Gene3D" id="3.30.530.20">
    <property type="match status" value="1"/>
</dbReference>
<organism evidence="1 2">
    <name type="scientific">Chryseobacterium kimseyorum</name>
    <dbReference type="NCBI Taxonomy" id="2984028"/>
    <lineage>
        <taxon>Bacteria</taxon>
        <taxon>Pseudomonadati</taxon>
        <taxon>Bacteroidota</taxon>
        <taxon>Flavobacteriia</taxon>
        <taxon>Flavobacteriales</taxon>
        <taxon>Weeksellaceae</taxon>
        <taxon>Chryseobacterium group</taxon>
        <taxon>Chryseobacterium</taxon>
    </lineage>
</organism>
<name>A0ABT3I0F6_9FLAO</name>
<dbReference type="CDD" id="cd07820">
    <property type="entry name" value="SRPBCC_3"/>
    <property type="match status" value="1"/>
</dbReference>
<comment type="caution">
    <text evidence="1">The sequence shown here is derived from an EMBL/GenBank/DDBJ whole genome shotgun (WGS) entry which is preliminary data.</text>
</comment>
<reference evidence="1" key="1">
    <citation type="submission" date="2022-10" db="EMBL/GenBank/DDBJ databases">
        <title>Chryseobacterium babae sp. nov. isolated from the gut of the beetle Oryctes rhinoceros, and Chryseobacterium kimseyorum sp. nov., isolated from a stick insect rearing cage.</title>
        <authorList>
            <person name="Shelomi M."/>
            <person name="Han C.-J."/>
            <person name="Chen W.-M."/>
            <person name="Chen H.-K."/>
            <person name="Liaw S.-J."/>
            <person name="Muhle E."/>
            <person name="Clermont D."/>
        </authorList>
    </citation>
    <scope>NUCLEOTIDE SEQUENCE</scope>
    <source>
        <strain evidence="1">09-1422</strain>
    </source>
</reference>
<dbReference type="InterPro" id="IPR023393">
    <property type="entry name" value="START-like_dom_sf"/>
</dbReference>
<evidence type="ECO:0000313" key="1">
    <source>
        <dbReference type="EMBL" id="MCW3169521.1"/>
    </source>
</evidence>
<gene>
    <name evidence="1" type="ORF">OMO38_13415</name>
</gene>
<proteinExistence type="predicted"/>
<accession>A0ABT3I0F6</accession>
<sequence length="149" mass="17244">MSTIHLETFIKADIRKVFDLARDIDLHQKSTFQTGEVAIAGRTSGLIELGETVTWRAKHLGVVQTHTSKITAMEKPYHFTDIMLKGTFKSFRHQHIFRQDGSNTVMTDILEFESPLGVFGKLFNYFFLKNYMTKFLIERNKLIKITAEQ</sequence>
<keyword evidence="2" id="KW-1185">Reference proteome</keyword>
<protein>
    <submittedName>
        <fullName evidence="1">SRPBCC family protein</fullName>
    </submittedName>
</protein>
<dbReference type="SUPFAM" id="SSF55961">
    <property type="entry name" value="Bet v1-like"/>
    <property type="match status" value="1"/>
</dbReference>
<dbReference type="Proteomes" id="UP001163731">
    <property type="component" value="Unassembled WGS sequence"/>
</dbReference>
<dbReference type="RefSeq" id="WP_264750714.1">
    <property type="nucleotide sequence ID" value="NZ_JAPDHW010000009.1"/>
</dbReference>